<evidence type="ECO:0000313" key="3">
    <source>
        <dbReference type="Proteomes" id="UP001314169"/>
    </source>
</evidence>
<evidence type="ECO:0000256" key="1">
    <source>
        <dbReference type="SAM" id="Coils"/>
    </source>
</evidence>
<sequence length="99" mass="10792">MQSIIYDANIRGVINEISLMQCEQKRKVAEDRLNNLRVKLAALLQKLQLGGPVGDMEQLDSYLEALLKEGHLLGNAFSKGSTDAGHGLPLGNNESTSQN</sequence>
<dbReference type="EMBL" id="OY882859">
    <property type="protein sequence ID" value="CAK6441628.1"/>
    <property type="molecule type" value="Genomic_DNA"/>
</dbReference>
<keyword evidence="1" id="KW-0175">Coiled coil</keyword>
<accession>A0ABN9ZUQ4</accession>
<evidence type="ECO:0000313" key="2">
    <source>
        <dbReference type="EMBL" id="CAK6441628.1"/>
    </source>
</evidence>
<proteinExistence type="predicted"/>
<keyword evidence="3" id="KW-1185">Reference proteome</keyword>
<name>A0ABN9ZUQ4_PIPNA</name>
<reference evidence="2" key="1">
    <citation type="submission" date="2023-12" db="EMBL/GenBank/DDBJ databases">
        <authorList>
            <person name="Brown T."/>
        </authorList>
    </citation>
    <scope>NUCLEOTIDE SEQUENCE</scope>
</reference>
<feature type="coiled-coil region" evidence="1">
    <location>
        <begin position="19"/>
        <end position="46"/>
    </location>
</feature>
<gene>
    <name evidence="2" type="ORF">MPIPNATIZW_LOCUS9934</name>
</gene>
<protein>
    <submittedName>
        <fullName evidence="2">Uncharacterized protein</fullName>
    </submittedName>
</protein>
<organism evidence="2 3">
    <name type="scientific">Pipistrellus nathusii</name>
    <name type="common">Nathusius' pipistrelle</name>
    <dbReference type="NCBI Taxonomy" id="59473"/>
    <lineage>
        <taxon>Eukaryota</taxon>
        <taxon>Metazoa</taxon>
        <taxon>Chordata</taxon>
        <taxon>Craniata</taxon>
        <taxon>Vertebrata</taxon>
        <taxon>Euteleostomi</taxon>
        <taxon>Mammalia</taxon>
        <taxon>Eutheria</taxon>
        <taxon>Laurasiatheria</taxon>
        <taxon>Chiroptera</taxon>
        <taxon>Yangochiroptera</taxon>
        <taxon>Vespertilionidae</taxon>
        <taxon>Pipistrellus</taxon>
    </lineage>
</organism>
<dbReference type="Proteomes" id="UP001314169">
    <property type="component" value="Chromosome 2"/>
</dbReference>